<comment type="similarity">
    <text evidence="4">Belongs to the MsrA Met sulfoxide reductase family.</text>
</comment>
<dbReference type="EMBL" id="FQZE01000026">
    <property type="protein sequence ID" value="SHJ69598.1"/>
    <property type="molecule type" value="Genomic_DNA"/>
</dbReference>
<dbReference type="InterPro" id="IPR036509">
    <property type="entry name" value="Met_Sox_Rdtase_MsrA_sf"/>
</dbReference>
<feature type="domain" description="Peptide methionine sulphoxide reductase MsrA" evidence="5">
    <location>
        <begin position="25"/>
        <end position="178"/>
    </location>
</feature>
<dbReference type="PANTHER" id="PTHR43774:SF1">
    <property type="entry name" value="PEPTIDE METHIONINE SULFOXIDE REDUCTASE MSRA 2"/>
    <property type="match status" value="1"/>
</dbReference>
<comment type="catalytic activity">
    <reaction evidence="3 4">
        <text>[thioredoxin]-disulfide + L-methionine + H2O = L-methionine (S)-S-oxide + [thioredoxin]-dithiol</text>
        <dbReference type="Rhea" id="RHEA:19993"/>
        <dbReference type="Rhea" id="RHEA-COMP:10698"/>
        <dbReference type="Rhea" id="RHEA-COMP:10700"/>
        <dbReference type="ChEBI" id="CHEBI:15377"/>
        <dbReference type="ChEBI" id="CHEBI:29950"/>
        <dbReference type="ChEBI" id="CHEBI:50058"/>
        <dbReference type="ChEBI" id="CHEBI:57844"/>
        <dbReference type="ChEBI" id="CHEBI:58772"/>
        <dbReference type="EC" id="1.8.4.11"/>
    </reaction>
</comment>
<comment type="function">
    <text evidence="4">Has an important function as a repair enzyme for proteins that have been inactivated by oxidation. Catalyzes the reversible oxidation-reduction of methionine sulfoxide in proteins to methionine.</text>
</comment>
<accession>A0A1M6LEN1</accession>
<evidence type="ECO:0000313" key="6">
    <source>
        <dbReference type="EMBL" id="SHJ69598.1"/>
    </source>
</evidence>
<dbReference type="EC" id="1.8.4.11" evidence="4"/>
<evidence type="ECO:0000256" key="1">
    <source>
        <dbReference type="ARBA" id="ARBA00023002"/>
    </source>
</evidence>
<evidence type="ECO:0000256" key="4">
    <source>
        <dbReference type="HAMAP-Rule" id="MF_01401"/>
    </source>
</evidence>
<dbReference type="GO" id="GO:0033744">
    <property type="term" value="F:L-methionine:thioredoxin-disulfide S-oxidoreductase activity"/>
    <property type="evidence" value="ECO:0007669"/>
    <property type="project" value="RHEA"/>
</dbReference>
<dbReference type="Pfam" id="PF01625">
    <property type="entry name" value="PMSR"/>
    <property type="match status" value="1"/>
</dbReference>
<dbReference type="OrthoDB" id="4174719at2"/>
<dbReference type="NCBIfam" id="TIGR00401">
    <property type="entry name" value="msrA"/>
    <property type="match status" value="1"/>
</dbReference>
<name>A0A1M6LEN1_9BACT</name>
<dbReference type="SUPFAM" id="SSF55068">
    <property type="entry name" value="Peptide methionine sulfoxide reductase"/>
    <property type="match status" value="1"/>
</dbReference>
<evidence type="ECO:0000256" key="3">
    <source>
        <dbReference type="ARBA" id="ARBA00048782"/>
    </source>
</evidence>
<comment type="catalytic activity">
    <reaction evidence="2 4">
        <text>L-methionyl-[protein] + [thioredoxin]-disulfide + H2O = L-methionyl-(S)-S-oxide-[protein] + [thioredoxin]-dithiol</text>
        <dbReference type="Rhea" id="RHEA:14217"/>
        <dbReference type="Rhea" id="RHEA-COMP:10698"/>
        <dbReference type="Rhea" id="RHEA-COMP:10700"/>
        <dbReference type="Rhea" id="RHEA-COMP:12313"/>
        <dbReference type="Rhea" id="RHEA-COMP:12315"/>
        <dbReference type="ChEBI" id="CHEBI:15377"/>
        <dbReference type="ChEBI" id="CHEBI:16044"/>
        <dbReference type="ChEBI" id="CHEBI:29950"/>
        <dbReference type="ChEBI" id="CHEBI:44120"/>
        <dbReference type="ChEBI" id="CHEBI:50058"/>
        <dbReference type="EC" id="1.8.4.11"/>
    </reaction>
</comment>
<evidence type="ECO:0000256" key="2">
    <source>
        <dbReference type="ARBA" id="ARBA00047806"/>
    </source>
</evidence>
<dbReference type="GO" id="GO:0008113">
    <property type="term" value="F:peptide-methionine (S)-S-oxide reductase activity"/>
    <property type="evidence" value="ECO:0007669"/>
    <property type="project" value="UniProtKB-UniRule"/>
</dbReference>
<dbReference type="Proteomes" id="UP000184050">
    <property type="component" value="Unassembled WGS sequence"/>
</dbReference>
<keyword evidence="7" id="KW-1185">Reference proteome</keyword>
<dbReference type="InterPro" id="IPR002569">
    <property type="entry name" value="Met_Sox_Rdtase_MsrA_dom"/>
</dbReference>
<evidence type="ECO:0000259" key="5">
    <source>
        <dbReference type="Pfam" id="PF01625"/>
    </source>
</evidence>
<gene>
    <name evidence="4" type="primary">msrA</name>
    <name evidence="6" type="ORF">SAMN05444280_12670</name>
</gene>
<dbReference type="PANTHER" id="PTHR43774">
    <property type="entry name" value="PEPTIDE METHIONINE SULFOXIDE REDUCTASE"/>
    <property type="match status" value="1"/>
</dbReference>
<sequence>MKSLVIFLIAVIMNTSIGTENNFAKATLGGGCFWCTEAVYKELKGVIEVQPGYSGGHVKNPAYREVCNGTTGHAEVVQITYDPQIVSFSEILEVFFMTHNPTTLNRQGNDVGTQYRSAIFYHSEEQKDTAEKVIGLFEKEKVYEDPIVTEVTAFDAFYKAEDYHKNYFEKNKNQPYCQFIVAPKVEKFKKIFKEKAK</sequence>
<dbReference type="Gene3D" id="3.30.1060.10">
    <property type="entry name" value="Peptide methionine sulphoxide reductase MsrA"/>
    <property type="match status" value="1"/>
</dbReference>
<dbReference type="HAMAP" id="MF_01401">
    <property type="entry name" value="MsrA"/>
    <property type="match status" value="1"/>
</dbReference>
<keyword evidence="1 4" id="KW-0560">Oxidoreductase</keyword>
<evidence type="ECO:0000313" key="7">
    <source>
        <dbReference type="Proteomes" id="UP000184050"/>
    </source>
</evidence>
<protein>
    <recommendedName>
        <fullName evidence="4">Peptide methionine sulfoxide reductase MsrA</fullName>
        <shortName evidence="4">Protein-methionine-S-oxide reductase</shortName>
        <ecNumber evidence="4">1.8.4.11</ecNumber>
    </recommendedName>
    <alternativeName>
        <fullName evidence="4">Peptide-methionine (S)-S-oxide reductase</fullName>
        <shortName evidence="4">Peptide Met(O) reductase</shortName>
    </alternativeName>
</protein>
<organism evidence="6 7">
    <name type="scientific">Tangfeifania diversioriginum</name>
    <dbReference type="NCBI Taxonomy" id="1168035"/>
    <lineage>
        <taxon>Bacteria</taxon>
        <taxon>Pseudomonadati</taxon>
        <taxon>Bacteroidota</taxon>
        <taxon>Bacteroidia</taxon>
        <taxon>Marinilabiliales</taxon>
        <taxon>Prolixibacteraceae</taxon>
        <taxon>Tangfeifania</taxon>
    </lineage>
</organism>
<dbReference type="STRING" id="1168035.SAMN05444280_12670"/>
<proteinExistence type="inferred from homology"/>
<feature type="active site" evidence="4">
    <location>
        <position position="32"/>
    </location>
</feature>
<dbReference type="AlphaFoldDB" id="A0A1M6LEN1"/>
<reference evidence="6 7" key="1">
    <citation type="submission" date="2016-11" db="EMBL/GenBank/DDBJ databases">
        <authorList>
            <person name="Jaros S."/>
            <person name="Januszkiewicz K."/>
            <person name="Wedrychowicz H."/>
        </authorList>
    </citation>
    <scope>NUCLEOTIDE SEQUENCE [LARGE SCALE GENOMIC DNA]</scope>
    <source>
        <strain evidence="6 7">DSM 27063</strain>
    </source>
</reference>